<dbReference type="EMBL" id="LCRX01000002">
    <property type="protein sequence ID" value="KKW42892.1"/>
    <property type="molecule type" value="Genomic_DNA"/>
</dbReference>
<evidence type="ECO:0000313" key="1">
    <source>
        <dbReference type="EMBL" id="KKW42892.1"/>
    </source>
</evidence>
<sequence length="321" mass="36674">MPGTKDPKPGAKKVLRAVAGMKPAALHQEMAAADPNTLGPDQNDILLPVQSENRGPIAQGKTTTYQSDNNIADEIHRLEEDLEMRLNELDRYRNSSLSQKLVEQYQQAGLEVPKSMETALAAQQNLEEAEIKRLEDYIGKTQARILRLQNRKPTLPALEVVPAPEVKPVRGQDATPILPPLAHDKTYSRASNLYVKFRAKESGVKTTQKEIGWNLLKRYKFSREIKALKNDAEHVKAELHRFITPQTVEDLRAYRQLFWERLKALDTGIKNKTARFPEYDKVYIEQNRDELPVIDEIIRYCEDQLRSQKNTEITEPIQKAA</sequence>
<dbReference type="Proteomes" id="UP000033870">
    <property type="component" value="Unassembled WGS sequence"/>
</dbReference>
<dbReference type="AlphaFoldDB" id="A0A0G2ANG6"/>
<organism evidence="1 2">
    <name type="scientific">Candidatus Magasanikbacteria bacterium GW2011_GWA2_56_11</name>
    <dbReference type="NCBI Taxonomy" id="1619044"/>
    <lineage>
        <taxon>Bacteria</taxon>
        <taxon>Candidatus Magasanikiibacteriota</taxon>
    </lineage>
</organism>
<comment type="caution">
    <text evidence="1">The sequence shown here is derived from an EMBL/GenBank/DDBJ whole genome shotgun (WGS) entry which is preliminary data.</text>
</comment>
<proteinExistence type="predicted"/>
<evidence type="ECO:0000313" key="2">
    <source>
        <dbReference type="Proteomes" id="UP000033870"/>
    </source>
</evidence>
<protein>
    <submittedName>
        <fullName evidence="1">Uncharacterized protein</fullName>
    </submittedName>
</protein>
<name>A0A0G2ANG6_9BACT</name>
<gene>
    <name evidence="1" type="ORF">UY92_C0002G0009</name>
</gene>
<accession>A0A0G2ANG6</accession>
<reference evidence="1 2" key="1">
    <citation type="journal article" date="2015" name="Nature">
        <title>rRNA introns, odd ribosomes, and small enigmatic genomes across a large radiation of phyla.</title>
        <authorList>
            <person name="Brown C.T."/>
            <person name="Hug L.A."/>
            <person name="Thomas B.C."/>
            <person name="Sharon I."/>
            <person name="Castelle C.J."/>
            <person name="Singh A."/>
            <person name="Wilkins M.J."/>
            <person name="Williams K.H."/>
            <person name="Banfield J.F."/>
        </authorList>
    </citation>
    <scope>NUCLEOTIDE SEQUENCE [LARGE SCALE GENOMIC DNA]</scope>
</reference>